<keyword evidence="2" id="KW-0812">Transmembrane</keyword>
<dbReference type="PANTHER" id="PTHR35762">
    <property type="entry name" value="TRANSMEMBRANE PROTEIN"/>
    <property type="match status" value="1"/>
</dbReference>
<accession>A0A5D3A8E9</accession>
<dbReference type="Pfam" id="PF14364">
    <property type="entry name" value="DUF4408"/>
    <property type="match status" value="1"/>
</dbReference>
<feature type="region of interest" description="Disordered" evidence="1">
    <location>
        <begin position="134"/>
        <end position="157"/>
    </location>
</feature>
<gene>
    <name evidence="4" type="ORF">E1A91_A01G024800v1</name>
</gene>
<reference evidence="4 5" key="1">
    <citation type="submission" date="2019-07" db="EMBL/GenBank/DDBJ databases">
        <title>WGS assembly of Gossypium mustelinum.</title>
        <authorList>
            <person name="Chen Z.J."/>
            <person name="Sreedasyam A."/>
            <person name="Ando A."/>
            <person name="Song Q."/>
            <person name="De L."/>
            <person name="Hulse-Kemp A."/>
            <person name="Ding M."/>
            <person name="Ye W."/>
            <person name="Kirkbride R."/>
            <person name="Jenkins J."/>
            <person name="Plott C."/>
            <person name="Lovell J."/>
            <person name="Lin Y.-M."/>
            <person name="Vaughn R."/>
            <person name="Liu B."/>
            <person name="Li W."/>
            <person name="Simpson S."/>
            <person name="Scheffler B."/>
            <person name="Saski C."/>
            <person name="Grover C."/>
            <person name="Hu G."/>
            <person name="Conover J."/>
            <person name="Carlson J."/>
            <person name="Shu S."/>
            <person name="Boston L."/>
            <person name="Williams M."/>
            <person name="Peterson D."/>
            <person name="Mcgee K."/>
            <person name="Jones D."/>
            <person name="Wendel J."/>
            <person name="Stelly D."/>
            <person name="Grimwood J."/>
            <person name="Schmutz J."/>
        </authorList>
    </citation>
    <scope>NUCLEOTIDE SEQUENCE [LARGE SCALE GENOMIC DNA]</scope>
    <source>
        <strain evidence="4">1408120.09</strain>
    </source>
</reference>
<dbReference type="Proteomes" id="UP000323597">
    <property type="component" value="Chromosome A01"/>
</dbReference>
<evidence type="ECO:0000256" key="2">
    <source>
        <dbReference type="SAM" id="Phobius"/>
    </source>
</evidence>
<evidence type="ECO:0000256" key="1">
    <source>
        <dbReference type="SAM" id="MobiDB-lite"/>
    </source>
</evidence>
<dbReference type="AlphaFoldDB" id="A0A5D3A8E9"/>
<dbReference type="InterPro" id="IPR025520">
    <property type="entry name" value="DUF4408"/>
</dbReference>
<protein>
    <recommendedName>
        <fullName evidence="3">DUF4408 domain-containing protein</fullName>
    </recommendedName>
</protein>
<feature type="domain" description="DUF4408" evidence="3">
    <location>
        <begin position="50"/>
        <end position="93"/>
    </location>
</feature>
<feature type="transmembrane region" description="Helical" evidence="2">
    <location>
        <begin position="60"/>
        <end position="89"/>
    </location>
</feature>
<dbReference type="PANTHER" id="PTHR35762:SF5">
    <property type="entry name" value="DUF4408 DOMAIN-CONTAINING PROTEIN"/>
    <property type="match status" value="1"/>
</dbReference>
<keyword evidence="5" id="KW-1185">Reference proteome</keyword>
<organism evidence="4 5">
    <name type="scientific">Gossypium mustelinum</name>
    <name type="common">Cotton</name>
    <name type="synonym">Gossypium caicoense</name>
    <dbReference type="NCBI Taxonomy" id="34275"/>
    <lineage>
        <taxon>Eukaryota</taxon>
        <taxon>Viridiplantae</taxon>
        <taxon>Streptophyta</taxon>
        <taxon>Embryophyta</taxon>
        <taxon>Tracheophyta</taxon>
        <taxon>Spermatophyta</taxon>
        <taxon>Magnoliopsida</taxon>
        <taxon>eudicotyledons</taxon>
        <taxon>Gunneridae</taxon>
        <taxon>Pentapetalae</taxon>
        <taxon>rosids</taxon>
        <taxon>malvids</taxon>
        <taxon>Malvales</taxon>
        <taxon>Malvaceae</taxon>
        <taxon>Malvoideae</taxon>
        <taxon>Gossypium</taxon>
    </lineage>
</organism>
<name>A0A5D3A8E9_GOSMU</name>
<evidence type="ECO:0000313" key="4">
    <source>
        <dbReference type="EMBL" id="TYJ47907.1"/>
    </source>
</evidence>
<evidence type="ECO:0000313" key="5">
    <source>
        <dbReference type="Proteomes" id="UP000323597"/>
    </source>
</evidence>
<keyword evidence="2" id="KW-1133">Transmembrane helix</keyword>
<dbReference type="EMBL" id="CM017636">
    <property type="protein sequence ID" value="TYJ47907.1"/>
    <property type="molecule type" value="Genomic_DNA"/>
</dbReference>
<feature type="transmembrane region" description="Helical" evidence="2">
    <location>
        <begin position="29"/>
        <end position="48"/>
    </location>
</feature>
<sequence length="269" mass="30807">MDSIKAKKVQAKKVQAMKKYRKTQFLSQNFLHFVAVFGILILSSFWSINPSLCSSMKQFAIISLPCIWSSFFNPKCLFIVVNVIVVFLVGESGLVGSKVSPVRDVYDEYVERNRTVRGVSVSTTVPREVGDYKAMDSEEGKGGFDQTDEEEEEEKGLFEVKEVITSEAESGEEEQTREVEEEDGSFEVKDIITSNVDPLEEERTCEIKEEKGLIEVQETKTWKVEHGRSIVKDHQEIELPEFNKRVEEFIARVNKQRWMEAQLLVSCKV</sequence>
<keyword evidence="2" id="KW-0472">Membrane</keyword>
<evidence type="ECO:0000259" key="3">
    <source>
        <dbReference type="Pfam" id="PF14364"/>
    </source>
</evidence>
<proteinExistence type="predicted"/>